<name>A0ABP2TBQ9_9LEPT</name>
<keyword evidence="2" id="KW-1185">Reference proteome</keyword>
<comment type="caution">
    <text evidence="1">The sequence shown here is derived from an EMBL/GenBank/DDBJ whole genome shotgun (WGS) entry which is preliminary data.</text>
</comment>
<accession>A0ABP2TBQ9</accession>
<reference evidence="1 2" key="1">
    <citation type="submission" date="2013-01" db="EMBL/GenBank/DDBJ databases">
        <authorList>
            <person name="Harkins D.M."/>
            <person name="Durkin A.S."/>
            <person name="Brinkac L.M."/>
            <person name="Haft D.H."/>
            <person name="Selengut J.D."/>
            <person name="Sanka R."/>
            <person name="DePew J."/>
            <person name="Purushe J."/>
            <person name="Whelen A.C."/>
            <person name="Vinetz J.M."/>
            <person name="Sutton G.G."/>
            <person name="Nierman W.C."/>
            <person name="Fouts D.E."/>
        </authorList>
    </citation>
    <scope>NUCLEOTIDE SEQUENCE [LARGE SCALE GENOMIC DNA]</scope>
    <source>
        <strain evidence="1 2">2007001578</strain>
    </source>
</reference>
<protein>
    <submittedName>
        <fullName evidence="1">Uncharacterized protein</fullName>
    </submittedName>
</protein>
<gene>
    <name evidence="1" type="ORF">LEP1GSC035_2224</name>
</gene>
<sequence length="46" mass="5178">MWELLNFGNLPANQVLQLIVQNDILLLVLDSGTIVKLQLSEDIKQS</sequence>
<evidence type="ECO:0000313" key="1">
    <source>
        <dbReference type="EMBL" id="EMN00488.1"/>
    </source>
</evidence>
<evidence type="ECO:0000313" key="2">
    <source>
        <dbReference type="Proteomes" id="UP000012099"/>
    </source>
</evidence>
<dbReference type="Proteomes" id="UP000012099">
    <property type="component" value="Unassembled WGS sequence"/>
</dbReference>
<proteinExistence type="predicted"/>
<organism evidence="1 2">
    <name type="scientific">Leptospira noguchii str. 2007001578</name>
    <dbReference type="NCBI Taxonomy" id="1049974"/>
    <lineage>
        <taxon>Bacteria</taxon>
        <taxon>Pseudomonadati</taxon>
        <taxon>Spirochaetota</taxon>
        <taxon>Spirochaetia</taxon>
        <taxon>Leptospirales</taxon>
        <taxon>Leptospiraceae</taxon>
        <taxon>Leptospira</taxon>
    </lineage>
</organism>
<dbReference type="RefSeq" id="WP_004429983.1">
    <property type="nucleotide sequence ID" value="NZ_AHMH02000087.1"/>
</dbReference>
<dbReference type="EMBL" id="AHMH02000087">
    <property type="protein sequence ID" value="EMN00488.1"/>
    <property type="molecule type" value="Genomic_DNA"/>
</dbReference>